<feature type="transmembrane region" description="Helical" evidence="6">
    <location>
        <begin position="113"/>
        <end position="142"/>
    </location>
</feature>
<feature type="transmembrane region" description="Helical" evidence="6">
    <location>
        <begin position="79"/>
        <end position="101"/>
    </location>
</feature>
<organism evidence="7 8">
    <name type="scientific">Pygocentrus nattereri</name>
    <name type="common">Red-bellied piranha</name>
    <dbReference type="NCBI Taxonomy" id="42514"/>
    <lineage>
        <taxon>Eukaryota</taxon>
        <taxon>Metazoa</taxon>
        <taxon>Chordata</taxon>
        <taxon>Craniata</taxon>
        <taxon>Vertebrata</taxon>
        <taxon>Euteleostomi</taxon>
        <taxon>Actinopterygii</taxon>
        <taxon>Neopterygii</taxon>
        <taxon>Teleostei</taxon>
        <taxon>Ostariophysi</taxon>
        <taxon>Characiformes</taxon>
        <taxon>Characoidei</taxon>
        <taxon>Pygocentrus</taxon>
    </lineage>
</organism>
<reference evidence="7" key="2">
    <citation type="submission" date="2025-08" db="UniProtKB">
        <authorList>
            <consortium name="Ensembl"/>
        </authorList>
    </citation>
    <scope>IDENTIFICATION</scope>
</reference>
<evidence type="ECO:0000256" key="1">
    <source>
        <dbReference type="ARBA" id="ARBA00004141"/>
    </source>
</evidence>
<dbReference type="PANTHER" id="PTHR23320">
    <property type="entry name" value="MEMBRANE-SPANNING 4-DOMAINS SUBFAMILY A MS4A -RELATED"/>
    <property type="match status" value="1"/>
</dbReference>
<keyword evidence="8" id="KW-1185">Reference proteome</keyword>
<dbReference type="InterPro" id="IPR030417">
    <property type="entry name" value="MS4A"/>
</dbReference>
<dbReference type="InterPro" id="IPR007237">
    <property type="entry name" value="CD20-like"/>
</dbReference>
<proteinExistence type="inferred from homology"/>
<accession>A0AAR2ITG2</accession>
<keyword evidence="4 6" id="KW-1133">Transmembrane helix</keyword>
<comment type="subcellular location">
    <subcellularLocation>
        <location evidence="1">Membrane</location>
        <topology evidence="1">Multi-pass membrane protein</topology>
    </subcellularLocation>
</comment>
<dbReference type="Ensembl" id="ENSPNAT00000051763.1">
    <property type="protein sequence ID" value="ENSPNAP00000042995.1"/>
    <property type="gene ID" value="ENSPNAG00000004887.2"/>
</dbReference>
<keyword evidence="5 6" id="KW-0472">Membrane</keyword>
<sequence length="250" mass="26656">MSTTAVPLSNPGNGYTIVTHVISPPTSTQTGENISTGGPLQNFLKGEPKALGTVQIMIGLMTFMFGIVITIYVDLIITVYSGIAFWGALMYIITGSLAVAASNKLHRCVVKGALVMNVLSSIVAGVAIILLSLDFVISALYAPCRYDGTFNCNRSQSTGINAVLLIFSIMQFIISICVSAFACKSTCKAEPSVNVTVVPNRVGCCSVVNPFPAHDIQQVSEACTHLIRVPVLSNTFNFQDLLHLVQVHSL</sequence>
<dbReference type="GO" id="GO:0016020">
    <property type="term" value="C:membrane"/>
    <property type="evidence" value="ECO:0007669"/>
    <property type="project" value="UniProtKB-SubCell"/>
</dbReference>
<reference evidence="7 8" key="1">
    <citation type="submission" date="2020-10" db="EMBL/GenBank/DDBJ databases">
        <title>Pygocentrus nattereri (red-bellied piranha) genome, fPygNat1, primary haplotype.</title>
        <authorList>
            <person name="Myers G."/>
            <person name="Meyer A."/>
            <person name="Karagic N."/>
            <person name="Pippel M."/>
            <person name="Winkler S."/>
            <person name="Tracey A."/>
            <person name="Wood J."/>
            <person name="Formenti G."/>
            <person name="Howe K."/>
            <person name="Fedrigo O."/>
            <person name="Jarvis E.D."/>
        </authorList>
    </citation>
    <scope>NUCLEOTIDE SEQUENCE [LARGE SCALE GENOMIC DNA]</scope>
</reference>
<dbReference type="Proteomes" id="UP001501920">
    <property type="component" value="Chromosome 30"/>
</dbReference>
<evidence type="ECO:0000313" key="8">
    <source>
        <dbReference type="Proteomes" id="UP001501920"/>
    </source>
</evidence>
<dbReference type="Pfam" id="PF04103">
    <property type="entry name" value="CD20"/>
    <property type="match status" value="1"/>
</dbReference>
<feature type="transmembrane region" description="Helical" evidence="6">
    <location>
        <begin position="162"/>
        <end position="183"/>
    </location>
</feature>
<evidence type="ECO:0000256" key="4">
    <source>
        <dbReference type="ARBA" id="ARBA00022989"/>
    </source>
</evidence>
<evidence type="ECO:0000313" key="7">
    <source>
        <dbReference type="Ensembl" id="ENSPNAP00000042995.1"/>
    </source>
</evidence>
<evidence type="ECO:0000256" key="5">
    <source>
        <dbReference type="ARBA" id="ARBA00023136"/>
    </source>
</evidence>
<feature type="transmembrane region" description="Helical" evidence="6">
    <location>
        <begin position="50"/>
        <end position="73"/>
    </location>
</feature>
<evidence type="ECO:0000256" key="6">
    <source>
        <dbReference type="SAM" id="Phobius"/>
    </source>
</evidence>
<dbReference type="GeneTree" id="ENSGT00940000163727"/>
<name>A0AAR2ITG2_PYGNA</name>
<reference evidence="7" key="3">
    <citation type="submission" date="2025-09" db="UniProtKB">
        <authorList>
            <consortium name="Ensembl"/>
        </authorList>
    </citation>
    <scope>IDENTIFICATION</scope>
</reference>
<evidence type="ECO:0000256" key="3">
    <source>
        <dbReference type="ARBA" id="ARBA00022692"/>
    </source>
</evidence>
<keyword evidence="3 6" id="KW-0812">Transmembrane</keyword>
<evidence type="ECO:0000256" key="2">
    <source>
        <dbReference type="ARBA" id="ARBA00009565"/>
    </source>
</evidence>
<comment type="similarity">
    <text evidence="2">Belongs to the MS4A family.</text>
</comment>
<evidence type="ECO:0008006" key="9">
    <source>
        <dbReference type="Google" id="ProtNLM"/>
    </source>
</evidence>
<dbReference type="PANTHER" id="PTHR23320:SF128">
    <property type="entry name" value="MEMBRANE-SPANNING 4-DOMAINS SUBFAMILY A MEMBER 4A"/>
    <property type="match status" value="1"/>
</dbReference>
<protein>
    <recommendedName>
        <fullName evidence="9">Membrane-spanning 4-domains subfamily A member 4A-like</fullName>
    </recommendedName>
</protein>
<dbReference type="AlphaFoldDB" id="A0AAR2ITG2"/>